<accession>A0ABW5UXC7</accession>
<keyword evidence="4 6" id="KW-1133">Transmembrane helix</keyword>
<dbReference type="InterPro" id="IPR051598">
    <property type="entry name" value="TSUP/Inactive_protease-like"/>
</dbReference>
<keyword evidence="5 6" id="KW-0472">Membrane</keyword>
<comment type="caution">
    <text evidence="7">The sequence shown here is derived from an EMBL/GenBank/DDBJ whole genome shotgun (WGS) entry which is preliminary data.</text>
</comment>
<feature type="transmembrane region" description="Helical" evidence="6">
    <location>
        <begin position="107"/>
        <end position="127"/>
    </location>
</feature>
<organism evidence="7 8">
    <name type="scientific">Gulosibacter faecalis</name>
    <dbReference type="NCBI Taxonomy" id="272240"/>
    <lineage>
        <taxon>Bacteria</taxon>
        <taxon>Bacillati</taxon>
        <taxon>Actinomycetota</taxon>
        <taxon>Actinomycetes</taxon>
        <taxon>Micrococcales</taxon>
        <taxon>Microbacteriaceae</taxon>
        <taxon>Gulosibacter</taxon>
    </lineage>
</organism>
<feature type="transmembrane region" description="Helical" evidence="6">
    <location>
        <begin position="12"/>
        <end position="45"/>
    </location>
</feature>
<dbReference type="PANTHER" id="PTHR43701:SF2">
    <property type="entry name" value="MEMBRANE TRANSPORTER PROTEIN YJNA-RELATED"/>
    <property type="match status" value="1"/>
</dbReference>
<evidence type="ECO:0000256" key="4">
    <source>
        <dbReference type="ARBA" id="ARBA00022989"/>
    </source>
</evidence>
<keyword evidence="6" id="KW-1003">Cell membrane</keyword>
<evidence type="ECO:0000313" key="8">
    <source>
        <dbReference type="Proteomes" id="UP001597492"/>
    </source>
</evidence>
<keyword evidence="3 6" id="KW-0812">Transmembrane</keyword>
<protein>
    <recommendedName>
        <fullName evidence="6">Probable membrane transporter protein</fullName>
    </recommendedName>
</protein>
<dbReference type="InterPro" id="IPR002781">
    <property type="entry name" value="TM_pro_TauE-like"/>
</dbReference>
<evidence type="ECO:0000313" key="7">
    <source>
        <dbReference type="EMBL" id="MFD2758070.1"/>
    </source>
</evidence>
<proteinExistence type="inferred from homology"/>
<reference evidence="8" key="1">
    <citation type="journal article" date="2019" name="Int. J. Syst. Evol. Microbiol.">
        <title>The Global Catalogue of Microorganisms (GCM) 10K type strain sequencing project: providing services to taxonomists for standard genome sequencing and annotation.</title>
        <authorList>
            <consortium name="The Broad Institute Genomics Platform"/>
            <consortium name="The Broad Institute Genome Sequencing Center for Infectious Disease"/>
            <person name="Wu L."/>
            <person name="Ma J."/>
        </authorList>
    </citation>
    <scope>NUCLEOTIDE SEQUENCE [LARGE SCALE GENOMIC DNA]</scope>
    <source>
        <strain evidence="8">TISTR 1514</strain>
    </source>
</reference>
<feature type="transmembrane region" description="Helical" evidence="6">
    <location>
        <begin position="51"/>
        <end position="73"/>
    </location>
</feature>
<dbReference type="RefSeq" id="WP_019618524.1">
    <property type="nucleotide sequence ID" value="NZ_JBHUNE010000006.1"/>
</dbReference>
<evidence type="ECO:0000256" key="1">
    <source>
        <dbReference type="ARBA" id="ARBA00004141"/>
    </source>
</evidence>
<comment type="subcellular location">
    <subcellularLocation>
        <location evidence="6">Cell membrane</location>
        <topology evidence="6">Multi-pass membrane protein</topology>
    </subcellularLocation>
    <subcellularLocation>
        <location evidence="1">Membrane</location>
        <topology evidence="1">Multi-pass membrane protein</topology>
    </subcellularLocation>
</comment>
<feature type="transmembrane region" description="Helical" evidence="6">
    <location>
        <begin position="139"/>
        <end position="167"/>
    </location>
</feature>
<name>A0ABW5UXC7_9MICO</name>
<feature type="transmembrane region" description="Helical" evidence="6">
    <location>
        <begin position="80"/>
        <end position="101"/>
    </location>
</feature>
<keyword evidence="8" id="KW-1185">Reference proteome</keyword>
<dbReference type="EMBL" id="JBHUNE010000006">
    <property type="protein sequence ID" value="MFD2758070.1"/>
    <property type="molecule type" value="Genomic_DNA"/>
</dbReference>
<dbReference type="PANTHER" id="PTHR43701">
    <property type="entry name" value="MEMBRANE TRANSPORTER PROTEIN MJ0441-RELATED"/>
    <property type="match status" value="1"/>
</dbReference>
<feature type="transmembrane region" description="Helical" evidence="6">
    <location>
        <begin position="235"/>
        <end position="253"/>
    </location>
</feature>
<dbReference type="Pfam" id="PF01925">
    <property type="entry name" value="TauE"/>
    <property type="match status" value="2"/>
</dbReference>
<gene>
    <name evidence="7" type="ORF">ACFSW7_06735</name>
</gene>
<sequence length="267" mass="27294">MASEGLPEHRNWWGLVVTGLAVGIASGLFGVGGGIIVVPALVYVLGYGHKLASGTSLLAIVIPAAVGVVSYGVRGDVDYLLALLLAVGSIVGAPIGAWLLKRLNRRAVQWAFIAFIVIVIVSLFLVVPSRDATVHLDPIKGALVVVAGFIAGVAGGLLGIGGGVIVVPTLVLLFGASDLVAKGTSLLMIIATGFAGTVANIRHRNVDARGALVLGLAAGAVTPFSVWLSTIMSPYAANVTFSVFLVLIIVRMLRDVLSKPDSSGSAK</sequence>
<evidence type="ECO:0000256" key="6">
    <source>
        <dbReference type="RuleBase" id="RU363041"/>
    </source>
</evidence>
<feature type="transmembrane region" description="Helical" evidence="6">
    <location>
        <begin position="179"/>
        <end position="199"/>
    </location>
</feature>
<evidence type="ECO:0000256" key="5">
    <source>
        <dbReference type="ARBA" id="ARBA00023136"/>
    </source>
</evidence>
<evidence type="ECO:0000256" key="2">
    <source>
        <dbReference type="ARBA" id="ARBA00009142"/>
    </source>
</evidence>
<dbReference type="Proteomes" id="UP001597492">
    <property type="component" value="Unassembled WGS sequence"/>
</dbReference>
<evidence type="ECO:0000256" key="3">
    <source>
        <dbReference type="ARBA" id="ARBA00022692"/>
    </source>
</evidence>
<feature type="transmembrane region" description="Helical" evidence="6">
    <location>
        <begin position="211"/>
        <end position="229"/>
    </location>
</feature>
<comment type="similarity">
    <text evidence="2 6">Belongs to the 4-toluene sulfonate uptake permease (TSUP) (TC 2.A.102) family.</text>
</comment>